<dbReference type="EMBL" id="FWFV01000005">
    <property type="protein sequence ID" value="SLN46880.1"/>
    <property type="molecule type" value="Genomic_DNA"/>
</dbReference>
<organism evidence="1 2">
    <name type="scientific">Palleronia marisminoris</name>
    <dbReference type="NCBI Taxonomy" id="315423"/>
    <lineage>
        <taxon>Bacteria</taxon>
        <taxon>Pseudomonadati</taxon>
        <taxon>Pseudomonadota</taxon>
        <taxon>Alphaproteobacteria</taxon>
        <taxon>Rhodobacterales</taxon>
        <taxon>Roseobacteraceae</taxon>
        <taxon>Palleronia</taxon>
    </lineage>
</organism>
<proteinExistence type="predicted"/>
<sequence>MNASLLAQSAYSSASDTIRTPKSAEYDVFAKVTAALRRAATMPDRAKAIDDNRRLWTALATDVAGDGNKLPQQLRARIFYLYEFVSQHSQKMLRSKDDLSALVDINTAIMAGLRQKADPQ</sequence>
<protein>
    <submittedName>
        <fullName evidence="1">Flagellar biosynthesis regulatory protein FlaF</fullName>
    </submittedName>
</protein>
<reference evidence="1 2" key="1">
    <citation type="submission" date="2017-03" db="EMBL/GenBank/DDBJ databases">
        <authorList>
            <person name="Afonso C.L."/>
            <person name="Miller P.J."/>
            <person name="Scott M.A."/>
            <person name="Spackman E."/>
            <person name="Goraichik I."/>
            <person name="Dimitrov K.M."/>
            <person name="Suarez D.L."/>
            <person name="Swayne D.E."/>
        </authorList>
    </citation>
    <scope>NUCLEOTIDE SEQUENCE [LARGE SCALE GENOMIC DNA]</scope>
    <source>
        <strain evidence="1 2">CECT 7066</strain>
    </source>
</reference>
<keyword evidence="1" id="KW-0969">Cilium</keyword>
<accession>A0A1Y5SRN6</accession>
<dbReference type="OrthoDB" id="9808944at2"/>
<dbReference type="Pfam" id="PF07309">
    <property type="entry name" value="FlaF"/>
    <property type="match status" value="1"/>
</dbReference>
<dbReference type="RefSeq" id="WP_085854041.1">
    <property type="nucleotide sequence ID" value="NZ_FOPF01000005.1"/>
</dbReference>
<dbReference type="AlphaFoldDB" id="A0A1Y5SRN6"/>
<keyword evidence="2" id="KW-1185">Reference proteome</keyword>
<dbReference type="STRING" id="315423.SAMN04488020_105106"/>
<dbReference type="GO" id="GO:0044781">
    <property type="term" value="P:bacterial-type flagellum organization"/>
    <property type="evidence" value="ECO:0007669"/>
    <property type="project" value="InterPro"/>
</dbReference>
<dbReference type="Proteomes" id="UP000193870">
    <property type="component" value="Unassembled WGS sequence"/>
</dbReference>
<keyword evidence="1" id="KW-0282">Flagellum</keyword>
<gene>
    <name evidence="1" type="ORF">PAM7066_02051</name>
</gene>
<evidence type="ECO:0000313" key="2">
    <source>
        <dbReference type="Proteomes" id="UP000193870"/>
    </source>
</evidence>
<dbReference type="InterPro" id="IPR010845">
    <property type="entry name" value="FlaF"/>
</dbReference>
<name>A0A1Y5SRN6_9RHOB</name>
<evidence type="ECO:0000313" key="1">
    <source>
        <dbReference type="EMBL" id="SLN46880.1"/>
    </source>
</evidence>
<dbReference type="NCBIfam" id="NF009435">
    <property type="entry name" value="PRK12794.1"/>
    <property type="match status" value="1"/>
</dbReference>
<keyword evidence="1" id="KW-0966">Cell projection</keyword>